<dbReference type="EMBL" id="JAKIKT010000002">
    <property type="protein sequence ID" value="MCL2913848.1"/>
    <property type="molecule type" value="Genomic_DNA"/>
</dbReference>
<protein>
    <submittedName>
        <fullName evidence="2">Uncharacterized protein</fullName>
    </submittedName>
</protein>
<sequence length="187" mass="20567">MRLPVLMLVTGIVLSSFNAMASGSQVNSIAQPNKPNVVATSAMDKQAIAILCSLPDNRRVEQARAVMKDGTLIMPTRCTNHSCSFKIDTNQVRFVVHTHVKSNDDNHGVARLINKGRELPGPGDHAFLDMGNAPNYFLTPKGSIRVLEYHNGEYRVRTLSGDDLPVRQWQPYAGEPSLSEISRALRG</sequence>
<dbReference type="RefSeq" id="WP_249248551.1">
    <property type="nucleotide sequence ID" value="NZ_JAKIKT010000002.1"/>
</dbReference>
<evidence type="ECO:0000256" key="1">
    <source>
        <dbReference type="SAM" id="SignalP"/>
    </source>
</evidence>
<comment type="caution">
    <text evidence="2">The sequence shown here is derived from an EMBL/GenBank/DDBJ whole genome shotgun (WGS) entry which is preliminary data.</text>
</comment>
<gene>
    <name evidence="2" type="ORF">L2725_08585</name>
</gene>
<feature type="chain" id="PRO_5045759197" evidence="1">
    <location>
        <begin position="22"/>
        <end position="187"/>
    </location>
</feature>
<keyword evidence="3" id="KW-1185">Reference proteome</keyword>
<name>A0ABT0N5W5_9GAMM</name>
<dbReference type="Proteomes" id="UP001202831">
    <property type="component" value="Unassembled WGS sequence"/>
</dbReference>
<proteinExistence type="predicted"/>
<evidence type="ECO:0000313" key="2">
    <source>
        <dbReference type="EMBL" id="MCL2913848.1"/>
    </source>
</evidence>
<feature type="signal peptide" evidence="1">
    <location>
        <begin position="1"/>
        <end position="21"/>
    </location>
</feature>
<organism evidence="2 3">
    <name type="scientific">Shewanella corallii</name>
    <dbReference type="NCBI Taxonomy" id="560080"/>
    <lineage>
        <taxon>Bacteria</taxon>
        <taxon>Pseudomonadati</taxon>
        <taxon>Pseudomonadota</taxon>
        <taxon>Gammaproteobacteria</taxon>
        <taxon>Alteromonadales</taxon>
        <taxon>Shewanellaceae</taxon>
        <taxon>Shewanella</taxon>
    </lineage>
</organism>
<reference evidence="2 3" key="1">
    <citation type="submission" date="2022-01" db="EMBL/GenBank/DDBJ databases">
        <title>Whole genome-based taxonomy of the Shewanellaceae.</title>
        <authorList>
            <person name="Martin-Rodriguez A.J."/>
        </authorList>
    </citation>
    <scope>NUCLEOTIDE SEQUENCE [LARGE SCALE GENOMIC DNA]</scope>
    <source>
        <strain evidence="2 3">DSM 21332</strain>
    </source>
</reference>
<evidence type="ECO:0000313" key="3">
    <source>
        <dbReference type="Proteomes" id="UP001202831"/>
    </source>
</evidence>
<accession>A0ABT0N5W5</accession>
<keyword evidence="1" id="KW-0732">Signal</keyword>